<dbReference type="PROSITE" id="PS51186">
    <property type="entry name" value="GNAT"/>
    <property type="match status" value="1"/>
</dbReference>
<gene>
    <name evidence="4" type="ORF">J5V96_04215</name>
</gene>
<dbReference type="CDD" id="cd04301">
    <property type="entry name" value="NAT_SF"/>
    <property type="match status" value="1"/>
</dbReference>
<dbReference type="InterPro" id="IPR000182">
    <property type="entry name" value="GNAT_dom"/>
</dbReference>
<evidence type="ECO:0000259" key="3">
    <source>
        <dbReference type="PROSITE" id="PS51186"/>
    </source>
</evidence>
<keyword evidence="5" id="KW-1185">Reference proteome</keyword>
<keyword evidence="2" id="KW-0012">Acyltransferase</keyword>
<dbReference type="GO" id="GO:0016747">
    <property type="term" value="F:acyltransferase activity, transferring groups other than amino-acyl groups"/>
    <property type="evidence" value="ECO:0007669"/>
    <property type="project" value="InterPro"/>
</dbReference>
<feature type="domain" description="N-acetyltransferase" evidence="3">
    <location>
        <begin position="1"/>
        <end position="154"/>
    </location>
</feature>
<dbReference type="EMBL" id="JAGFOA010000002">
    <property type="protein sequence ID" value="MBO3662714.1"/>
    <property type="molecule type" value="Genomic_DNA"/>
</dbReference>
<dbReference type="PANTHER" id="PTHR43877">
    <property type="entry name" value="AMINOALKYLPHOSPHONATE N-ACETYLTRANSFERASE-RELATED-RELATED"/>
    <property type="match status" value="1"/>
</dbReference>
<organism evidence="4 5">
    <name type="scientific">Microbacterium stercoris</name>
    <dbReference type="NCBI Taxonomy" id="2820289"/>
    <lineage>
        <taxon>Bacteria</taxon>
        <taxon>Bacillati</taxon>
        <taxon>Actinomycetota</taxon>
        <taxon>Actinomycetes</taxon>
        <taxon>Micrococcales</taxon>
        <taxon>Microbacteriaceae</taxon>
        <taxon>Microbacterium</taxon>
    </lineage>
</organism>
<dbReference type="RefSeq" id="WP_208500724.1">
    <property type="nucleotide sequence ID" value="NZ_JAGFOA010000002.1"/>
</dbReference>
<accession>A0A939TT84</accession>
<keyword evidence="1" id="KW-0808">Transferase</keyword>
<dbReference type="SUPFAM" id="SSF55729">
    <property type="entry name" value="Acyl-CoA N-acyltransferases (Nat)"/>
    <property type="match status" value="1"/>
</dbReference>
<evidence type="ECO:0000313" key="5">
    <source>
        <dbReference type="Proteomes" id="UP000680132"/>
    </source>
</evidence>
<evidence type="ECO:0000313" key="4">
    <source>
        <dbReference type="EMBL" id="MBO3662714.1"/>
    </source>
</evidence>
<comment type="caution">
    <text evidence="4">The sequence shown here is derived from an EMBL/GenBank/DDBJ whole genome shotgun (WGS) entry which is preliminary data.</text>
</comment>
<dbReference type="Proteomes" id="UP000680132">
    <property type="component" value="Unassembled WGS sequence"/>
</dbReference>
<sequence length="154" mass="16635">MEIERADDTDVPELARMLRLMHHRVSTPDAADPAPDELEPFAADLREWWHGPGAGHAAFVARVDGAVVGAAWVALLPRVPRPGTLTRVSGDIQSVFVHPAHRGRRIASGLVRAALDHAQRHGAARATVHATSRAIPVYERLGFATSPALTQREG</sequence>
<evidence type="ECO:0000256" key="1">
    <source>
        <dbReference type="ARBA" id="ARBA00022679"/>
    </source>
</evidence>
<evidence type="ECO:0000256" key="2">
    <source>
        <dbReference type="ARBA" id="ARBA00023315"/>
    </source>
</evidence>
<dbReference type="Pfam" id="PF00583">
    <property type="entry name" value="Acetyltransf_1"/>
    <property type="match status" value="1"/>
</dbReference>
<dbReference type="PANTHER" id="PTHR43877:SF1">
    <property type="entry name" value="ACETYLTRANSFERASE"/>
    <property type="match status" value="1"/>
</dbReference>
<dbReference type="InterPro" id="IPR016181">
    <property type="entry name" value="Acyl_CoA_acyltransferase"/>
</dbReference>
<dbReference type="AlphaFoldDB" id="A0A939TT84"/>
<dbReference type="InterPro" id="IPR050832">
    <property type="entry name" value="Bact_Acetyltransf"/>
</dbReference>
<protein>
    <submittedName>
        <fullName evidence="4">GNAT family N-acetyltransferase</fullName>
    </submittedName>
</protein>
<reference evidence="4" key="1">
    <citation type="submission" date="2021-03" db="EMBL/GenBank/DDBJ databases">
        <title>Microbacterium sp. nov., a novel actinobacterium isolated from cow dung.</title>
        <authorList>
            <person name="Zhang L."/>
        </authorList>
    </citation>
    <scope>NUCLEOTIDE SEQUENCE</scope>
    <source>
        <strain evidence="4">NEAU-LLB</strain>
    </source>
</reference>
<proteinExistence type="predicted"/>
<dbReference type="Gene3D" id="3.40.630.30">
    <property type="match status" value="1"/>
</dbReference>
<name>A0A939TT84_9MICO</name>